<dbReference type="PANTHER" id="PTHR30483">
    <property type="entry name" value="LEUCINE-SPECIFIC-BINDING PROTEIN"/>
    <property type="match status" value="1"/>
</dbReference>
<reference evidence="6 7" key="1">
    <citation type="submission" date="2019-05" db="EMBL/GenBank/DDBJ databases">
        <title>Ruegeria sp. nov., isolated from tidal flat.</title>
        <authorList>
            <person name="Kim W."/>
        </authorList>
    </citation>
    <scope>NUCLEOTIDE SEQUENCE [LARGE SCALE GENOMIC DNA]</scope>
    <source>
        <strain evidence="6 7">CAU 1488</strain>
    </source>
</reference>
<gene>
    <name evidence="6" type="ORF">FGK63_05310</name>
</gene>
<sequence length="393" mass="39974">MKKLLTATAATALMAGAAMAEDVKIGVILGFTGPIESLTPSMADGAELAMKEVTDSGLLLDGATVTSVRADSTCVDAGAATAAAERLVTSDKVDGIMGADCSGVTGAILSNVAVPNGVVMISPSATSPALSDAEDNGLFFRTAPSDARQGEIMTQVLLEEGIKSVALTYTNNDYGKGLADSFQQAFEAAGGEVTISAAHEDGKADYSAEVGALAAAGGDRLVVAGYVDQGGSGIVRAAIDSGAFDTFHFPDGMIGSKLEENFGDEIDGSTGQHPGTDSPGVAKYEEIVAGAFDATSPFTPESYDAAALIMLAMQAAGSKNPADYKEKVMEVANEPGEKIYPGELAKALQILKDGGDVDYVGATAVELIGPGESAGNYRQIVIDGGKITTAKYR</sequence>
<evidence type="ECO:0000256" key="4">
    <source>
        <dbReference type="SAM" id="SignalP"/>
    </source>
</evidence>
<dbReference type="Pfam" id="PF13458">
    <property type="entry name" value="Peripla_BP_6"/>
    <property type="match status" value="1"/>
</dbReference>
<dbReference type="Proteomes" id="UP001193035">
    <property type="component" value="Unassembled WGS sequence"/>
</dbReference>
<evidence type="ECO:0000313" key="7">
    <source>
        <dbReference type="Proteomes" id="UP001193035"/>
    </source>
</evidence>
<comment type="caution">
    <text evidence="6">The sequence shown here is derived from an EMBL/GenBank/DDBJ whole genome shotgun (WGS) entry which is preliminary data.</text>
</comment>
<evidence type="ECO:0000313" key="6">
    <source>
        <dbReference type="EMBL" id="TMV08547.1"/>
    </source>
</evidence>
<organism evidence="6 7">
    <name type="scientific">Ruegeria sediminis</name>
    <dbReference type="NCBI Taxonomy" id="2583820"/>
    <lineage>
        <taxon>Bacteria</taxon>
        <taxon>Pseudomonadati</taxon>
        <taxon>Pseudomonadota</taxon>
        <taxon>Alphaproteobacteria</taxon>
        <taxon>Rhodobacterales</taxon>
        <taxon>Roseobacteraceae</taxon>
        <taxon>Ruegeria</taxon>
    </lineage>
</organism>
<feature type="signal peptide" evidence="4">
    <location>
        <begin position="1"/>
        <end position="20"/>
    </location>
</feature>
<feature type="chain" id="PRO_5045738958" evidence="4">
    <location>
        <begin position="21"/>
        <end position="393"/>
    </location>
</feature>
<name>A0ABY2X0R7_9RHOB</name>
<keyword evidence="3" id="KW-0029">Amino-acid transport</keyword>
<keyword evidence="2 4" id="KW-0732">Signal</keyword>
<feature type="domain" description="Leucine-binding protein" evidence="5">
    <location>
        <begin position="23"/>
        <end position="327"/>
    </location>
</feature>
<evidence type="ECO:0000256" key="1">
    <source>
        <dbReference type="ARBA" id="ARBA00010062"/>
    </source>
</evidence>
<dbReference type="RefSeq" id="WP_138840577.1">
    <property type="nucleotide sequence ID" value="NZ_VCPD01000002.1"/>
</dbReference>
<dbReference type="Gene3D" id="3.40.50.2300">
    <property type="match status" value="2"/>
</dbReference>
<evidence type="ECO:0000259" key="5">
    <source>
        <dbReference type="Pfam" id="PF13458"/>
    </source>
</evidence>
<evidence type="ECO:0000256" key="2">
    <source>
        <dbReference type="ARBA" id="ARBA00022729"/>
    </source>
</evidence>
<evidence type="ECO:0000256" key="3">
    <source>
        <dbReference type="ARBA" id="ARBA00022970"/>
    </source>
</evidence>
<dbReference type="EMBL" id="VCPD01000002">
    <property type="protein sequence ID" value="TMV08547.1"/>
    <property type="molecule type" value="Genomic_DNA"/>
</dbReference>
<dbReference type="CDD" id="cd06346">
    <property type="entry name" value="PBP1_ABC_ligand_binding-like"/>
    <property type="match status" value="1"/>
</dbReference>
<comment type="similarity">
    <text evidence="1">Belongs to the leucine-binding protein family.</text>
</comment>
<proteinExistence type="inferred from homology"/>
<dbReference type="SUPFAM" id="SSF53822">
    <property type="entry name" value="Periplasmic binding protein-like I"/>
    <property type="match status" value="1"/>
</dbReference>
<accession>A0ABY2X0R7</accession>
<protein>
    <submittedName>
        <fullName evidence="6">Branched-chain amino acid ABC transporter substrate-binding protein</fullName>
    </submittedName>
</protein>
<dbReference type="InterPro" id="IPR028081">
    <property type="entry name" value="Leu-bd"/>
</dbReference>
<dbReference type="InterPro" id="IPR051010">
    <property type="entry name" value="BCAA_transport"/>
</dbReference>
<dbReference type="PANTHER" id="PTHR30483:SF6">
    <property type="entry name" value="PERIPLASMIC BINDING PROTEIN OF ABC TRANSPORTER FOR NATURAL AMINO ACIDS"/>
    <property type="match status" value="1"/>
</dbReference>
<keyword evidence="7" id="KW-1185">Reference proteome</keyword>
<dbReference type="InterPro" id="IPR028082">
    <property type="entry name" value="Peripla_BP_I"/>
</dbReference>
<keyword evidence="3" id="KW-0813">Transport</keyword>